<reference evidence="2 3" key="1">
    <citation type="submission" date="2020-08" db="EMBL/GenBank/DDBJ databases">
        <title>Sequencing the genomes of 1000 actinobacteria strains.</title>
        <authorList>
            <person name="Klenk H.-P."/>
        </authorList>
    </citation>
    <scope>NUCLEOTIDE SEQUENCE [LARGE SCALE GENOMIC DNA]</scope>
    <source>
        <strain evidence="2 3">DSM 45518</strain>
    </source>
</reference>
<sequence length="287" mass="30128">MQELEVPVRGGTLRAVRWPGDGPVVLAAHGITANALSFAAVADALAGRVQLVALDLRGRARSGDLPGPYGMAAHVADVIATADHLGLGSVTLAGHSMGGFVVAATAAAHPGRVRGVLLIDGGVTIPAPPGADVDEVLTAVVGPAIRRLSMTFPDERAYLNFFRAHPALRDNWSPALAAYVARDLTGTPPSLRSSCSLEAVRADATDTLIDRTTVDAVHHLRCPAHLLWAERGLQDQTPGLYVASSLAGLPFPTEFVPDVNHYTILFDPRAVALVAERVVELAGHRPR</sequence>
<evidence type="ECO:0000313" key="2">
    <source>
        <dbReference type="EMBL" id="MBB4692802.1"/>
    </source>
</evidence>
<dbReference type="Pfam" id="PF00561">
    <property type="entry name" value="Abhydrolase_1"/>
    <property type="match status" value="1"/>
</dbReference>
<gene>
    <name evidence="2" type="ORF">BKA14_002950</name>
</gene>
<proteinExistence type="predicted"/>
<dbReference type="InterPro" id="IPR029058">
    <property type="entry name" value="AB_hydrolase_fold"/>
</dbReference>
<dbReference type="Proteomes" id="UP000542742">
    <property type="component" value="Unassembled WGS sequence"/>
</dbReference>
<dbReference type="InterPro" id="IPR050266">
    <property type="entry name" value="AB_hydrolase_sf"/>
</dbReference>
<dbReference type="InterPro" id="IPR000073">
    <property type="entry name" value="AB_hydrolase_1"/>
</dbReference>
<dbReference type="RefSeq" id="WP_184951486.1">
    <property type="nucleotide sequence ID" value="NZ_BOMC01000063.1"/>
</dbReference>
<protein>
    <submittedName>
        <fullName evidence="2">Pimeloyl-ACP methyl ester carboxylesterase</fullName>
    </submittedName>
</protein>
<dbReference type="GO" id="GO:0016020">
    <property type="term" value="C:membrane"/>
    <property type="evidence" value="ECO:0007669"/>
    <property type="project" value="TreeGrafter"/>
</dbReference>
<feature type="domain" description="AB hydrolase-1" evidence="1">
    <location>
        <begin position="23"/>
        <end position="125"/>
    </location>
</feature>
<organism evidence="2 3">
    <name type="scientific">Paractinoplanes abujensis</name>
    <dbReference type="NCBI Taxonomy" id="882441"/>
    <lineage>
        <taxon>Bacteria</taxon>
        <taxon>Bacillati</taxon>
        <taxon>Actinomycetota</taxon>
        <taxon>Actinomycetes</taxon>
        <taxon>Micromonosporales</taxon>
        <taxon>Micromonosporaceae</taxon>
        <taxon>Paractinoplanes</taxon>
    </lineage>
</organism>
<keyword evidence="3" id="KW-1185">Reference proteome</keyword>
<dbReference type="PANTHER" id="PTHR43798">
    <property type="entry name" value="MONOACYLGLYCEROL LIPASE"/>
    <property type="match status" value="1"/>
</dbReference>
<dbReference type="Gene3D" id="3.40.50.1820">
    <property type="entry name" value="alpha/beta hydrolase"/>
    <property type="match status" value="1"/>
</dbReference>
<name>A0A7W7CQD6_9ACTN</name>
<evidence type="ECO:0000313" key="3">
    <source>
        <dbReference type="Proteomes" id="UP000542742"/>
    </source>
</evidence>
<dbReference type="GO" id="GO:0003824">
    <property type="term" value="F:catalytic activity"/>
    <property type="evidence" value="ECO:0007669"/>
    <property type="project" value="UniProtKB-ARBA"/>
</dbReference>
<dbReference type="EMBL" id="JACHMF010000001">
    <property type="protein sequence ID" value="MBB4692802.1"/>
    <property type="molecule type" value="Genomic_DNA"/>
</dbReference>
<dbReference type="PANTHER" id="PTHR43798:SF33">
    <property type="entry name" value="HYDROLASE, PUTATIVE (AFU_ORTHOLOGUE AFUA_2G14860)-RELATED"/>
    <property type="match status" value="1"/>
</dbReference>
<evidence type="ECO:0000259" key="1">
    <source>
        <dbReference type="Pfam" id="PF00561"/>
    </source>
</evidence>
<dbReference type="SUPFAM" id="SSF53474">
    <property type="entry name" value="alpha/beta-Hydrolases"/>
    <property type="match status" value="1"/>
</dbReference>
<comment type="caution">
    <text evidence="2">The sequence shown here is derived from an EMBL/GenBank/DDBJ whole genome shotgun (WGS) entry which is preliminary data.</text>
</comment>
<dbReference type="AlphaFoldDB" id="A0A7W7CQD6"/>
<accession>A0A7W7CQD6</accession>